<dbReference type="GO" id="GO:0042144">
    <property type="term" value="P:vacuole fusion, non-autophagic"/>
    <property type="evidence" value="ECO:0007669"/>
    <property type="project" value="TreeGrafter"/>
</dbReference>
<proteinExistence type="inferred from homology"/>
<dbReference type="SUPFAM" id="SSF54897">
    <property type="entry name" value="Protease propeptides/inhibitors"/>
    <property type="match status" value="1"/>
</dbReference>
<dbReference type="InterPro" id="IPR037045">
    <property type="entry name" value="S8pro/Inhibitor_I9_sf"/>
</dbReference>
<dbReference type="AlphaFoldDB" id="A0A0N1H5G0"/>
<comment type="similarity">
    <text evidence="1">Belongs to the protease inhibitor I9 family.</text>
</comment>
<dbReference type="Gene3D" id="3.30.70.80">
    <property type="entry name" value="Peptidase S8 propeptide/proteinase inhibitor I9"/>
    <property type="match status" value="1"/>
</dbReference>
<comment type="caution">
    <text evidence="2">The sequence shown here is derived from an EMBL/GenBank/DDBJ whole genome shotgun (WGS) entry which is preliminary data.</text>
</comment>
<evidence type="ECO:0008006" key="4">
    <source>
        <dbReference type="Google" id="ProtNLM"/>
    </source>
</evidence>
<dbReference type="InterPro" id="IPR052471">
    <property type="entry name" value="PBI_I9"/>
</dbReference>
<protein>
    <recommendedName>
        <fullName evidence="4">Inhibitor I9 domain-containing protein</fullName>
    </recommendedName>
</protein>
<evidence type="ECO:0000313" key="3">
    <source>
        <dbReference type="Proteomes" id="UP000038010"/>
    </source>
</evidence>
<accession>A0A0N1H5G0</accession>
<gene>
    <name evidence="2" type="ORF">AB675_10884</name>
</gene>
<sequence length="70" mass="7808">MPLFNVTLKDNAPADELTKAKEKAKSDGGEIKHEFTLIKGFTVEFPEDKVGVLQTNDHIHVEQDGEVKTQ</sequence>
<dbReference type="STRING" id="1664694.A0A0N1H5G0"/>
<dbReference type="VEuPathDB" id="FungiDB:AB675_10884"/>
<reference evidence="2 3" key="1">
    <citation type="submission" date="2015-06" db="EMBL/GenBank/DDBJ databases">
        <title>Draft genome of the ant-associated black yeast Phialophora attae CBS 131958.</title>
        <authorList>
            <person name="Moreno L.F."/>
            <person name="Stielow B.J."/>
            <person name="de Hoog S."/>
            <person name="Vicente V.A."/>
            <person name="Weiss V.A."/>
            <person name="de Vries M."/>
            <person name="Cruz L.M."/>
            <person name="Souza E.M."/>
        </authorList>
    </citation>
    <scope>NUCLEOTIDE SEQUENCE [LARGE SCALE GENOMIC DNA]</scope>
    <source>
        <strain evidence="2 3">CBS 131958</strain>
    </source>
</reference>
<dbReference type="GO" id="GO:0004866">
    <property type="term" value="F:endopeptidase inhibitor activity"/>
    <property type="evidence" value="ECO:0007669"/>
    <property type="project" value="UniProtKB-ARBA"/>
</dbReference>
<dbReference type="FunFam" id="3.30.70.80:FF:000005">
    <property type="entry name" value="Proteinase inhibitor I2B"/>
    <property type="match status" value="1"/>
</dbReference>
<dbReference type="Proteomes" id="UP000038010">
    <property type="component" value="Unassembled WGS sequence"/>
</dbReference>
<evidence type="ECO:0000313" key="2">
    <source>
        <dbReference type="EMBL" id="KPI40926.1"/>
    </source>
</evidence>
<organism evidence="2 3">
    <name type="scientific">Cyphellophora attinorum</name>
    <dbReference type="NCBI Taxonomy" id="1664694"/>
    <lineage>
        <taxon>Eukaryota</taxon>
        <taxon>Fungi</taxon>
        <taxon>Dikarya</taxon>
        <taxon>Ascomycota</taxon>
        <taxon>Pezizomycotina</taxon>
        <taxon>Eurotiomycetes</taxon>
        <taxon>Chaetothyriomycetidae</taxon>
        <taxon>Chaetothyriales</taxon>
        <taxon>Cyphellophoraceae</taxon>
        <taxon>Cyphellophora</taxon>
    </lineage>
</organism>
<dbReference type="OrthoDB" id="5518345at2759"/>
<dbReference type="RefSeq" id="XP_018000889.1">
    <property type="nucleotide sequence ID" value="XM_018139684.1"/>
</dbReference>
<dbReference type="PANTHER" id="PTHR28288:SF2">
    <property type="entry name" value="PROTEASE B INHIBITOR 2"/>
    <property type="match status" value="1"/>
</dbReference>
<evidence type="ECO:0000256" key="1">
    <source>
        <dbReference type="ARBA" id="ARBA00038069"/>
    </source>
</evidence>
<name>A0A0N1H5G0_9EURO</name>
<dbReference type="GeneID" id="28731564"/>
<dbReference type="PANTHER" id="PTHR28288">
    <property type="entry name" value="PROTEASE B INHIBITOR 2"/>
    <property type="match status" value="1"/>
</dbReference>
<dbReference type="EMBL" id="LFJN01000011">
    <property type="protein sequence ID" value="KPI40926.1"/>
    <property type="molecule type" value="Genomic_DNA"/>
</dbReference>
<keyword evidence="3" id="KW-1185">Reference proteome</keyword>